<evidence type="ECO:0000256" key="33">
    <source>
        <dbReference type="ARBA" id="ARBA00048454"/>
    </source>
</evidence>
<comment type="catalytic activity">
    <reaction evidence="24">
        <text>1-hexadecanoyl-2-(9Z)-octadecenoyl-3-octadecanoyl-sn-glycerol + H2O = 1-hexadecanoyl-2-(9Z-octadecenoyl)-sn-glycerol + octadecanoate + H(+)</text>
        <dbReference type="Rhea" id="RHEA:41111"/>
        <dbReference type="ChEBI" id="CHEBI:15377"/>
        <dbReference type="ChEBI" id="CHEBI:15378"/>
        <dbReference type="ChEBI" id="CHEBI:25629"/>
        <dbReference type="ChEBI" id="CHEBI:75466"/>
        <dbReference type="ChEBI" id="CHEBI:77623"/>
    </reaction>
    <physiologicalReaction direction="left-to-right" evidence="24">
        <dbReference type="Rhea" id="RHEA:41112"/>
    </physiologicalReaction>
</comment>
<comment type="catalytic activity">
    <reaction evidence="29">
        <text>1,2-dihexadecanoyl-sn-glycero-3-phosphocholine + H2O = 1-hexadecanoyl-sn-glycero-3-phosphocholine + hexadecanoate + H(+)</text>
        <dbReference type="Rhea" id="RHEA:41223"/>
        <dbReference type="ChEBI" id="CHEBI:7896"/>
        <dbReference type="ChEBI" id="CHEBI:15377"/>
        <dbReference type="ChEBI" id="CHEBI:15378"/>
        <dbReference type="ChEBI" id="CHEBI:72998"/>
        <dbReference type="ChEBI" id="CHEBI:72999"/>
    </reaction>
    <physiologicalReaction direction="left-to-right" evidence="29">
        <dbReference type="Rhea" id="RHEA:41224"/>
    </physiologicalReaction>
</comment>
<dbReference type="GO" id="GO:0004622">
    <property type="term" value="F:phosphatidylcholine lysophospholipase activity"/>
    <property type="evidence" value="ECO:0007669"/>
    <property type="project" value="UniProtKB-EC"/>
</dbReference>
<evidence type="ECO:0000256" key="13">
    <source>
        <dbReference type="ARBA" id="ARBA00023369"/>
    </source>
</evidence>
<comment type="catalytic activity">
    <reaction evidence="33">
        <text>a 1-acyl-sn-glycero-3-phosphocholine + H2O = sn-glycerol 3-phosphocholine + a fatty acid + H(+)</text>
        <dbReference type="Rhea" id="RHEA:15177"/>
        <dbReference type="ChEBI" id="CHEBI:15377"/>
        <dbReference type="ChEBI" id="CHEBI:15378"/>
        <dbReference type="ChEBI" id="CHEBI:16870"/>
        <dbReference type="ChEBI" id="CHEBI:28868"/>
        <dbReference type="ChEBI" id="CHEBI:58168"/>
        <dbReference type="EC" id="3.1.1.5"/>
    </reaction>
    <physiologicalReaction direction="left-to-right" evidence="33">
        <dbReference type="Rhea" id="RHEA:15178"/>
    </physiologicalReaction>
</comment>
<evidence type="ECO:0000256" key="27">
    <source>
        <dbReference type="ARBA" id="ARBA00048049"/>
    </source>
</evidence>
<evidence type="ECO:0000256" key="16">
    <source>
        <dbReference type="ARBA" id="ARBA00029723"/>
    </source>
</evidence>
<evidence type="ECO:0000256" key="28">
    <source>
        <dbReference type="ARBA" id="ARBA00048058"/>
    </source>
</evidence>
<comment type="catalytic activity">
    <reaction evidence="31">
        <text>1-octadecanoyl-2-(9Z,12Z)-octadecadienoyl-sn-glycerol + H2O = 1-octadecanoyl-sn-glycerol + (9Z,12Z)-octadecadienoate + H(+)</text>
        <dbReference type="Rhea" id="RHEA:40927"/>
        <dbReference type="ChEBI" id="CHEBI:15377"/>
        <dbReference type="ChEBI" id="CHEBI:15378"/>
        <dbReference type="ChEBI" id="CHEBI:30245"/>
        <dbReference type="ChEBI" id="CHEBI:75550"/>
        <dbReference type="ChEBI" id="CHEBI:77097"/>
    </reaction>
    <physiologicalReaction direction="left-to-right" evidence="31">
        <dbReference type="Rhea" id="RHEA:40928"/>
    </physiologicalReaction>
</comment>
<dbReference type="InterPro" id="IPR035547">
    <property type="entry name" value="Phospholipase_B"/>
</dbReference>
<comment type="catalytic activity">
    <reaction evidence="32">
        <text>1,2,3-tri-(9Z-octadecenoyl)-glycerol + H2O = di-(9Z)-octadecenoylglycerol + (9Z)-octadecenoate + H(+)</text>
        <dbReference type="Rhea" id="RHEA:38575"/>
        <dbReference type="ChEBI" id="CHEBI:15377"/>
        <dbReference type="ChEBI" id="CHEBI:15378"/>
        <dbReference type="ChEBI" id="CHEBI:30823"/>
        <dbReference type="ChEBI" id="CHEBI:53753"/>
        <dbReference type="ChEBI" id="CHEBI:75945"/>
    </reaction>
    <physiologicalReaction direction="left-to-right" evidence="32">
        <dbReference type="Rhea" id="RHEA:38576"/>
    </physiologicalReaction>
</comment>
<comment type="catalytic activity">
    <reaction evidence="40">
        <text>1,2-dihexadecanoyl-sn-glycero-3-phosphocholine + 2 H2O = sn-glycerol 3-phosphocholine + 2 hexadecanoate + 2 H(+)</text>
        <dbReference type="Rhea" id="RHEA:40975"/>
        <dbReference type="ChEBI" id="CHEBI:7896"/>
        <dbReference type="ChEBI" id="CHEBI:15377"/>
        <dbReference type="ChEBI" id="CHEBI:15378"/>
        <dbReference type="ChEBI" id="CHEBI:16870"/>
        <dbReference type="ChEBI" id="CHEBI:72999"/>
    </reaction>
    <physiologicalReaction direction="left-to-right" evidence="40">
        <dbReference type="Rhea" id="RHEA:40976"/>
    </physiologicalReaction>
</comment>
<evidence type="ECO:0000256" key="6">
    <source>
        <dbReference type="ARBA" id="ARBA00022729"/>
    </source>
</evidence>
<dbReference type="GO" id="GO:0006644">
    <property type="term" value="P:phospholipid metabolic process"/>
    <property type="evidence" value="ECO:0007669"/>
    <property type="project" value="TreeGrafter"/>
</dbReference>
<comment type="catalytic activity">
    <reaction evidence="14">
        <text>1-hexadecanoyl-2-(9Z,12Z-octadecadienoyl)-sn-glycero-3-phosphocholine + H2O = (9Z,12Z)-octadecadienoate + 1-hexadecanoyl-sn-glycero-3-phosphocholine + H(+)</text>
        <dbReference type="Rhea" id="RHEA:40811"/>
        <dbReference type="ChEBI" id="CHEBI:15377"/>
        <dbReference type="ChEBI" id="CHEBI:15378"/>
        <dbReference type="ChEBI" id="CHEBI:30245"/>
        <dbReference type="ChEBI" id="CHEBI:72998"/>
        <dbReference type="ChEBI" id="CHEBI:73002"/>
    </reaction>
    <physiologicalReaction direction="left-to-right" evidence="14">
        <dbReference type="Rhea" id="RHEA:40812"/>
    </physiologicalReaction>
</comment>
<comment type="catalytic activity">
    <reaction evidence="27">
        <text>a 1-O-alkyl-2-acyl-sn-glycero-3-phosphocholine + H2O = a 1-O-alkyl-sn-glycero-3-phosphocholine + a fatty acid + H(+)</text>
        <dbReference type="Rhea" id="RHEA:36231"/>
        <dbReference type="ChEBI" id="CHEBI:15377"/>
        <dbReference type="ChEBI" id="CHEBI:15378"/>
        <dbReference type="ChEBI" id="CHEBI:28868"/>
        <dbReference type="ChEBI" id="CHEBI:30909"/>
        <dbReference type="ChEBI" id="CHEBI:36702"/>
        <dbReference type="EC" id="3.1.1.4"/>
    </reaction>
    <physiologicalReaction direction="left-to-right" evidence="27">
        <dbReference type="Rhea" id="RHEA:36232"/>
    </physiologicalReaction>
</comment>
<protein>
    <recommendedName>
        <fullName evidence="3">Phospholipase B1, membrane-associated</fullName>
    </recommendedName>
    <alternativeName>
        <fullName evidence="16">Lysophospholipase</fullName>
    </alternativeName>
    <alternativeName>
        <fullName evidence="17">Phospholipase A2</fullName>
    </alternativeName>
    <alternativeName>
        <fullName evidence="19">Phospholipase B/lipase</fullName>
    </alternativeName>
    <alternativeName>
        <fullName evidence="18">Triacylglycerol lipase</fullName>
    </alternativeName>
</protein>
<dbReference type="InterPro" id="IPR001087">
    <property type="entry name" value="GDSL"/>
</dbReference>
<comment type="catalytic activity">
    <reaction evidence="41">
        <text>1,3-di-(9Z-octadecenoyl)-glycerol + H2O = 1-(9Z-octadecenoyl)-glycerol + (9Z)-octadecenoate + H(+)</text>
        <dbReference type="Rhea" id="RHEA:39939"/>
        <dbReference type="ChEBI" id="CHEBI:15377"/>
        <dbReference type="ChEBI" id="CHEBI:15378"/>
        <dbReference type="ChEBI" id="CHEBI:30823"/>
        <dbReference type="ChEBI" id="CHEBI:75342"/>
        <dbReference type="ChEBI" id="CHEBI:75735"/>
    </reaction>
    <physiologicalReaction direction="left-to-right" evidence="41">
        <dbReference type="Rhea" id="RHEA:39940"/>
    </physiologicalReaction>
</comment>
<comment type="catalytic activity">
    <reaction evidence="21">
        <text>1-hexadecanoyl-2-(9Z)-octadecenoyl-3-octadecanoyl-sn-glycerol + H2O = 2-(9Z-octadecenoyl)-3-octadecanoyl-sn-glycerol + hexadecanoate + H(+)</text>
        <dbReference type="Rhea" id="RHEA:41107"/>
        <dbReference type="ChEBI" id="CHEBI:7896"/>
        <dbReference type="ChEBI" id="CHEBI:15377"/>
        <dbReference type="ChEBI" id="CHEBI:15378"/>
        <dbReference type="ChEBI" id="CHEBI:75558"/>
        <dbReference type="ChEBI" id="CHEBI:77623"/>
    </reaction>
    <physiologicalReaction direction="left-to-right" evidence="21">
        <dbReference type="Rhea" id="RHEA:41108"/>
    </physiologicalReaction>
</comment>
<evidence type="ECO:0000256" key="34">
    <source>
        <dbReference type="ARBA" id="ARBA00048613"/>
    </source>
</evidence>
<dbReference type="PANTHER" id="PTHR21325:SF31">
    <property type="entry name" value="GH22081P-RELATED"/>
    <property type="match status" value="1"/>
</dbReference>
<dbReference type="PANTHER" id="PTHR21325">
    <property type="entry name" value="PHOSPHOLIPASE B, PLB1"/>
    <property type="match status" value="1"/>
</dbReference>
<comment type="catalytic activity">
    <reaction evidence="39">
        <text>1-hexadecanoyl-2-(9Z)-octadecenoyl-3-octadecanoyl-sn-glycerol + H2O = 1-hexadecanoyl-3-octadecanoyl-sn-glycerol + (9Z)-octadecenoate + H(+)</text>
        <dbReference type="Rhea" id="RHEA:41103"/>
        <dbReference type="ChEBI" id="CHEBI:15377"/>
        <dbReference type="ChEBI" id="CHEBI:15378"/>
        <dbReference type="ChEBI" id="CHEBI:30823"/>
        <dbReference type="ChEBI" id="CHEBI:77623"/>
        <dbReference type="ChEBI" id="CHEBI:77624"/>
    </reaction>
    <physiologicalReaction direction="left-to-right" evidence="39">
        <dbReference type="Rhea" id="RHEA:41104"/>
    </physiologicalReaction>
</comment>
<keyword evidence="9" id="KW-1133">Transmembrane helix</keyword>
<evidence type="ECO:0000256" key="5">
    <source>
        <dbReference type="ARBA" id="ARBA00022692"/>
    </source>
</evidence>
<keyword evidence="6 43" id="KW-0732">Signal</keyword>
<evidence type="ECO:0000256" key="20">
    <source>
        <dbReference type="ARBA" id="ARBA00045916"/>
    </source>
</evidence>
<comment type="catalytic activity">
    <reaction evidence="26">
        <text>1-hexadecanoyl-2-(9Z-octadecenoyl)-sn-glycero-3-phospho-(1'-sn-glycerol) + H2O = 1-hexadecanoyl-sn-glycero-3-phospho-(1'-sn-glycerol) + (9Z)-octadecenoate + H(+)</text>
        <dbReference type="Rhea" id="RHEA:40919"/>
        <dbReference type="ChEBI" id="CHEBI:15377"/>
        <dbReference type="ChEBI" id="CHEBI:15378"/>
        <dbReference type="ChEBI" id="CHEBI:30823"/>
        <dbReference type="ChEBI" id="CHEBI:72841"/>
        <dbReference type="ChEBI" id="CHEBI:75158"/>
    </reaction>
    <physiologicalReaction direction="left-to-right" evidence="26">
        <dbReference type="Rhea" id="RHEA:40920"/>
    </physiologicalReaction>
</comment>
<dbReference type="FunFam" id="3.40.50.1110:FF:000005">
    <property type="entry name" value="Phospholipase B1"/>
    <property type="match status" value="1"/>
</dbReference>
<dbReference type="AlphaFoldDB" id="A0A914XAZ0"/>
<keyword evidence="7" id="KW-0677">Repeat</keyword>
<keyword evidence="8" id="KW-0378">Hydrolase</keyword>
<comment type="catalytic activity">
    <reaction evidence="13">
        <text>a triacylglycerol + H2O = a diacylglycerol + a fatty acid + H(+)</text>
        <dbReference type="Rhea" id="RHEA:12044"/>
        <dbReference type="ChEBI" id="CHEBI:15377"/>
        <dbReference type="ChEBI" id="CHEBI:15378"/>
        <dbReference type="ChEBI" id="CHEBI:17855"/>
        <dbReference type="ChEBI" id="CHEBI:18035"/>
        <dbReference type="ChEBI" id="CHEBI:28868"/>
        <dbReference type="EC" id="3.1.1.3"/>
    </reaction>
    <physiologicalReaction direction="left-to-right" evidence="13">
        <dbReference type="Rhea" id="RHEA:12045"/>
    </physiologicalReaction>
</comment>
<evidence type="ECO:0000256" key="23">
    <source>
        <dbReference type="ARBA" id="ARBA00047438"/>
    </source>
</evidence>
<accession>A0A914XAZ0</accession>
<evidence type="ECO:0000256" key="19">
    <source>
        <dbReference type="ARBA" id="ARBA00033022"/>
    </source>
</evidence>
<evidence type="ECO:0000256" key="3">
    <source>
        <dbReference type="ARBA" id="ARBA00015133"/>
    </source>
</evidence>
<sequence>MRLTESTILLALSAVLVGAIVPRDADFHRQLEEHLKKFPEEAGQASGVTGFSCPNAVSATVPTSVNSLRPGDIKVIAAMGDSLTAGNGASANDVLEMLLQYRGEVFSIGGDDDLEHRVTIPNILRKFNPNLFGQSHGIGDVAEWEVAYLNTAEPGMRSDDLVHQANEMVQKMRSVPDKIDVINDWKLLTIFIGGNDVCDYCHNKQSLDQYHFIENIKEALTVLQENIPRLIVSLVSVLHVEVVRIVDHDLPFCQFLHNVAECGCADDPTFTVQQMSQIETAYTSMEHELLLNGTFDTKEDFTLIVQPLLSNTTTVPRKPDGTIDTSYYTPDCFHFSAKLHSIVARGLWNNMLAPVGSKQNDFPFNSDNATLTCPDPACPFIRTFKNSNNCAAYMTPAKAD</sequence>
<evidence type="ECO:0000256" key="14">
    <source>
        <dbReference type="ARBA" id="ARBA00023408"/>
    </source>
</evidence>
<evidence type="ECO:0000256" key="1">
    <source>
        <dbReference type="ARBA" id="ARBA00004247"/>
    </source>
</evidence>
<evidence type="ECO:0000256" key="30">
    <source>
        <dbReference type="ARBA" id="ARBA00048362"/>
    </source>
</evidence>
<comment type="function">
    <text evidence="20">Calcium-independent membrane-associated phospholipase that catalyzes complete diacylation of phospholipids by hydrolyzing both sn-1 and sn-2 fatty acyl chains attached to the glycerol backbone (phospholipase B activity). Has dual phospholipase and lysophospholipase activities toward diacylphospholipids. Preferentially cleaves sn-2 ester bonds over sn-1 bonds. Acts as a lipase toward glycerolipid substrates. Hydrolyzes fatty acyl chains of diacylglycerols with preference for the sn-2 position and of triacylglycerols with not positional selectivity. May also hydrolyze long chain retinyl esters such as retinyl palmitate. May contribute to digestion of dietary phospholipids, glycerolipids and retinoids, facilitating lipid absorption at the brush border.</text>
</comment>
<evidence type="ECO:0000256" key="39">
    <source>
        <dbReference type="ARBA" id="ARBA00048939"/>
    </source>
</evidence>
<comment type="catalytic activity">
    <reaction evidence="36">
        <text>1-hexadecanoyl-2-(9Z-octadecenoyl)-sn-glycero-3-phosphocholine + H2O = 1-hexadecanoyl-sn-glycero-3-phosphocholine + (9Z)-octadecenoate + H(+)</text>
        <dbReference type="Rhea" id="RHEA:38779"/>
        <dbReference type="ChEBI" id="CHEBI:15377"/>
        <dbReference type="ChEBI" id="CHEBI:15378"/>
        <dbReference type="ChEBI" id="CHEBI:30823"/>
        <dbReference type="ChEBI" id="CHEBI:72998"/>
        <dbReference type="ChEBI" id="CHEBI:73001"/>
    </reaction>
    <physiologicalReaction direction="left-to-right" evidence="36">
        <dbReference type="Rhea" id="RHEA:38780"/>
    </physiologicalReaction>
</comment>
<comment type="catalytic activity">
    <reaction evidence="34">
        <text>1-hexadecanoyl-2-(9Z-octadecenoyl)-sn-glycero-3-phosphoethanolamine + H2O = 1-hexadecanoyl-sn-glycero-3-phosphoethanolamine + (9Z)-octadecenoate + H(+)</text>
        <dbReference type="Rhea" id="RHEA:40911"/>
        <dbReference type="ChEBI" id="CHEBI:15377"/>
        <dbReference type="ChEBI" id="CHEBI:15378"/>
        <dbReference type="ChEBI" id="CHEBI:30823"/>
        <dbReference type="ChEBI" id="CHEBI:73004"/>
        <dbReference type="ChEBI" id="CHEBI:73007"/>
    </reaction>
    <physiologicalReaction direction="left-to-right" evidence="34">
        <dbReference type="Rhea" id="RHEA:40912"/>
    </physiologicalReaction>
</comment>
<keyword evidence="12" id="KW-0325">Glycoprotein</keyword>
<name>A0A914XAZ0_9BILA</name>
<comment type="catalytic activity">
    <reaction evidence="22">
        <text>1,3-dihexadecanoyl-2-(9Z-octadecenoyl)glycerol + H2O = 1-hexadecanoyl-2-(9Z-octadecenoyl)-glycerol + hexadecanoate + H(+)</text>
        <dbReference type="Rhea" id="RHEA:40979"/>
        <dbReference type="ChEBI" id="CHEBI:7896"/>
        <dbReference type="ChEBI" id="CHEBI:15377"/>
        <dbReference type="ChEBI" id="CHEBI:15378"/>
        <dbReference type="ChEBI" id="CHEBI:75585"/>
        <dbReference type="ChEBI" id="CHEBI:75688"/>
    </reaction>
    <physiologicalReaction direction="left-to-right" evidence="22">
        <dbReference type="Rhea" id="RHEA:40980"/>
    </physiologicalReaction>
</comment>
<comment type="catalytic activity">
    <reaction evidence="35">
        <text>1-hexadecanoyl-sn-glycero-3-phosphocholine + H2O = sn-glycerol 3-phosphocholine + hexadecanoate + H(+)</text>
        <dbReference type="Rhea" id="RHEA:40435"/>
        <dbReference type="ChEBI" id="CHEBI:7896"/>
        <dbReference type="ChEBI" id="CHEBI:15377"/>
        <dbReference type="ChEBI" id="CHEBI:15378"/>
        <dbReference type="ChEBI" id="CHEBI:16870"/>
        <dbReference type="ChEBI" id="CHEBI:72998"/>
    </reaction>
    <physiologicalReaction direction="left-to-right" evidence="35">
        <dbReference type="Rhea" id="RHEA:40436"/>
    </physiologicalReaction>
</comment>
<evidence type="ECO:0000256" key="32">
    <source>
        <dbReference type="ARBA" id="ARBA00048386"/>
    </source>
</evidence>
<dbReference type="InterPro" id="IPR036514">
    <property type="entry name" value="SGNH_hydro_sf"/>
</dbReference>
<dbReference type="Gene3D" id="3.40.50.1110">
    <property type="entry name" value="SGNH hydrolase"/>
    <property type="match status" value="1"/>
</dbReference>
<evidence type="ECO:0000256" key="11">
    <source>
        <dbReference type="ARBA" id="ARBA00023136"/>
    </source>
</evidence>
<comment type="catalytic activity">
    <reaction evidence="25">
        <text>2,3-di-(9Z)-octadecenoyl-sn-glycerol + H2O = 3-(9Z-octadecenoyl)-sn-glycerol + (9Z)-octadecenoate + H(+)</text>
        <dbReference type="Rhea" id="RHEA:42604"/>
        <dbReference type="ChEBI" id="CHEBI:15377"/>
        <dbReference type="ChEBI" id="CHEBI:15378"/>
        <dbReference type="ChEBI" id="CHEBI:30823"/>
        <dbReference type="ChEBI" id="CHEBI:75824"/>
        <dbReference type="ChEBI" id="CHEBI:75938"/>
    </reaction>
    <physiologicalReaction direction="left-to-right" evidence="25">
        <dbReference type="Rhea" id="RHEA:42605"/>
    </physiologicalReaction>
</comment>
<evidence type="ECO:0000256" key="21">
    <source>
        <dbReference type="ARBA" id="ARBA00047324"/>
    </source>
</evidence>
<dbReference type="SUPFAM" id="SSF52266">
    <property type="entry name" value="SGNH hydrolase"/>
    <property type="match status" value="1"/>
</dbReference>
<dbReference type="CDD" id="cd01824">
    <property type="entry name" value="Phospholipase_B_like"/>
    <property type="match status" value="1"/>
</dbReference>
<evidence type="ECO:0000256" key="36">
    <source>
        <dbReference type="ARBA" id="ARBA00048699"/>
    </source>
</evidence>
<comment type="catalytic activity">
    <reaction evidence="28">
        <text>1,2-di-(9Z-octadecenoyl)-sn-glycero-3-phosphocholine + H2O = 1-(9Z-octadecenoyl)-sn-glycero-3-phosphocholine + (9Z)-octadecenoate + H(+)</text>
        <dbReference type="Rhea" id="RHEA:40923"/>
        <dbReference type="ChEBI" id="CHEBI:15377"/>
        <dbReference type="ChEBI" id="CHEBI:15378"/>
        <dbReference type="ChEBI" id="CHEBI:28610"/>
        <dbReference type="ChEBI" id="CHEBI:30823"/>
        <dbReference type="ChEBI" id="CHEBI:74669"/>
    </reaction>
    <physiologicalReaction direction="left-to-right" evidence="28">
        <dbReference type="Rhea" id="RHEA:40924"/>
    </physiologicalReaction>
</comment>
<comment type="catalytic activity">
    <reaction evidence="42">
        <text>2-(9Z-octadecenoyl)-glycerol + H2O = glycerol + (9Z)-octadecenoate + H(+)</text>
        <dbReference type="Rhea" id="RHEA:38491"/>
        <dbReference type="ChEBI" id="CHEBI:15377"/>
        <dbReference type="ChEBI" id="CHEBI:15378"/>
        <dbReference type="ChEBI" id="CHEBI:17754"/>
        <dbReference type="ChEBI" id="CHEBI:30823"/>
        <dbReference type="ChEBI" id="CHEBI:73990"/>
    </reaction>
    <physiologicalReaction direction="left-to-right" evidence="42">
        <dbReference type="Rhea" id="RHEA:38492"/>
    </physiologicalReaction>
</comment>
<evidence type="ECO:0000256" key="22">
    <source>
        <dbReference type="ARBA" id="ARBA00047363"/>
    </source>
</evidence>
<keyword evidence="10" id="KW-0443">Lipid metabolism</keyword>
<evidence type="ECO:0000256" key="12">
    <source>
        <dbReference type="ARBA" id="ARBA00023180"/>
    </source>
</evidence>
<evidence type="ECO:0000256" key="43">
    <source>
        <dbReference type="SAM" id="SignalP"/>
    </source>
</evidence>
<evidence type="ECO:0000256" key="18">
    <source>
        <dbReference type="ARBA" id="ARBA00031485"/>
    </source>
</evidence>
<dbReference type="GO" id="GO:0004806">
    <property type="term" value="F:triacylglycerol lipase activity"/>
    <property type="evidence" value="ECO:0007669"/>
    <property type="project" value="UniProtKB-EC"/>
</dbReference>
<evidence type="ECO:0000256" key="17">
    <source>
        <dbReference type="ARBA" id="ARBA00031182"/>
    </source>
</evidence>
<evidence type="ECO:0000256" key="4">
    <source>
        <dbReference type="ARBA" id="ARBA00022475"/>
    </source>
</evidence>
<dbReference type="GO" id="GO:0016324">
    <property type="term" value="C:apical plasma membrane"/>
    <property type="evidence" value="ECO:0007669"/>
    <property type="project" value="UniProtKB-SubCell"/>
</dbReference>
<evidence type="ECO:0000256" key="7">
    <source>
        <dbReference type="ARBA" id="ARBA00022737"/>
    </source>
</evidence>
<comment type="catalytic activity">
    <reaction evidence="38">
        <text>1-O-hexadecyl-2-(9Z)-octadecenoyl-sn-glycero-3-phosphocholine + H2O = 1-O-hexadecyl-sn-glycero-3-phosphocholine + (9Z)-octadecenoate + H(+)</text>
        <dbReference type="Rhea" id="RHEA:40915"/>
        <dbReference type="ChEBI" id="CHEBI:15377"/>
        <dbReference type="ChEBI" id="CHEBI:15378"/>
        <dbReference type="ChEBI" id="CHEBI:30823"/>
        <dbReference type="ChEBI" id="CHEBI:34112"/>
        <dbReference type="ChEBI" id="CHEBI:64496"/>
    </reaction>
    <physiologicalReaction direction="left-to-right" evidence="38">
        <dbReference type="Rhea" id="RHEA:40916"/>
    </physiologicalReaction>
</comment>
<evidence type="ECO:0000313" key="45">
    <source>
        <dbReference type="WBParaSite" id="PSAMB.scaffold7350size7795.g29952.t1"/>
    </source>
</evidence>
<dbReference type="Proteomes" id="UP000887566">
    <property type="component" value="Unplaced"/>
</dbReference>
<evidence type="ECO:0000256" key="40">
    <source>
        <dbReference type="ARBA" id="ARBA00049363"/>
    </source>
</evidence>
<keyword evidence="5" id="KW-0812">Transmembrane</keyword>
<evidence type="ECO:0000256" key="31">
    <source>
        <dbReference type="ARBA" id="ARBA00048374"/>
    </source>
</evidence>
<evidence type="ECO:0000256" key="15">
    <source>
        <dbReference type="ARBA" id="ARBA00023422"/>
    </source>
</evidence>
<evidence type="ECO:0000256" key="26">
    <source>
        <dbReference type="ARBA" id="ARBA00048015"/>
    </source>
</evidence>
<proteinExistence type="inferred from homology"/>
<evidence type="ECO:0000256" key="42">
    <source>
        <dbReference type="ARBA" id="ARBA00049461"/>
    </source>
</evidence>
<keyword evidence="44" id="KW-1185">Reference proteome</keyword>
<evidence type="ECO:0000256" key="29">
    <source>
        <dbReference type="ARBA" id="ARBA00048227"/>
    </source>
</evidence>
<feature type="chain" id="PRO_5036838069" description="Phospholipase B1, membrane-associated" evidence="43">
    <location>
        <begin position="20"/>
        <end position="400"/>
    </location>
</feature>
<dbReference type="InterPro" id="IPR038885">
    <property type="entry name" value="PLB1"/>
</dbReference>
<feature type="signal peptide" evidence="43">
    <location>
        <begin position="1"/>
        <end position="19"/>
    </location>
</feature>
<evidence type="ECO:0000313" key="44">
    <source>
        <dbReference type="Proteomes" id="UP000887566"/>
    </source>
</evidence>
<comment type="catalytic activity">
    <reaction evidence="23">
        <text>1-(9Z-octadecenoyl)-glycerol + H2O = glycerol + (9Z)-octadecenoate + H(+)</text>
        <dbReference type="Rhea" id="RHEA:38487"/>
        <dbReference type="ChEBI" id="CHEBI:15377"/>
        <dbReference type="ChEBI" id="CHEBI:15378"/>
        <dbReference type="ChEBI" id="CHEBI:17754"/>
        <dbReference type="ChEBI" id="CHEBI:30823"/>
        <dbReference type="ChEBI" id="CHEBI:75342"/>
    </reaction>
    <physiologicalReaction direction="left-to-right" evidence="23">
        <dbReference type="Rhea" id="RHEA:38488"/>
    </physiologicalReaction>
</comment>
<comment type="similarity">
    <text evidence="2">Belongs to the 'GDSL' lipolytic enzyme family. Phospholipase B1 subfamily.</text>
</comment>
<evidence type="ECO:0000256" key="24">
    <source>
        <dbReference type="ARBA" id="ARBA00047459"/>
    </source>
</evidence>
<evidence type="ECO:0000256" key="8">
    <source>
        <dbReference type="ARBA" id="ARBA00022801"/>
    </source>
</evidence>
<evidence type="ECO:0000256" key="2">
    <source>
        <dbReference type="ARBA" id="ARBA00009979"/>
    </source>
</evidence>
<comment type="catalytic activity">
    <reaction evidence="15">
        <text>a 1,2-diacyl-sn-glycero-3-phosphocholine + H2O = a 1-acyl-sn-glycero-3-phosphocholine + a fatty acid + H(+)</text>
        <dbReference type="Rhea" id="RHEA:15801"/>
        <dbReference type="ChEBI" id="CHEBI:15377"/>
        <dbReference type="ChEBI" id="CHEBI:15378"/>
        <dbReference type="ChEBI" id="CHEBI:28868"/>
        <dbReference type="ChEBI" id="CHEBI:57643"/>
        <dbReference type="ChEBI" id="CHEBI:58168"/>
        <dbReference type="EC" id="3.1.1.4"/>
    </reaction>
    <physiologicalReaction direction="left-to-right" evidence="15">
        <dbReference type="Rhea" id="RHEA:15802"/>
    </physiologicalReaction>
</comment>
<evidence type="ECO:0000256" key="35">
    <source>
        <dbReference type="ARBA" id="ARBA00048656"/>
    </source>
</evidence>
<evidence type="ECO:0000256" key="37">
    <source>
        <dbReference type="ARBA" id="ARBA00048869"/>
    </source>
</evidence>
<evidence type="ECO:0000256" key="9">
    <source>
        <dbReference type="ARBA" id="ARBA00022989"/>
    </source>
</evidence>
<evidence type="ECO:0000256" key="10">
    <source>
        <dbReference type="ARBA" id="ARBA00023098"/>
    </source>
</evidence>
<keyword evidence="11" id="KW-0472">Membrane</keyword>
<comment type="catalytic activity">
    <reaction evidence="30">
        <text>1-hexadecanoyl-2-(9Z,12Z-octadecadienoyl)-sn-glycero-3-phosphocholine + H2O = 2-(9Z,12Z-octadecadienoyl)-sn-glycero-3-phosphocholine + hexadecanoate + H(+)</text>
        <dbReference type="Rhea" id="RHEA:40971"/>
        <dbReference type="ChEBI" id="CHEBI:7896"/>
        <dbReference type="ChEBI" id="CHEBI:15377"/>
        <dbReference type="ChEBI" id="CHEBI:15378"/>
        <dbReference type="ChEBI" id="CHEBI:73002"/>
        <dbReference type="ChEBI" id="CHEBI:76084"/>
    </reaction>
    <physiologicalReaction direction="left-to-right" evidence="30">
        <dbReference type="Rhea" id="RHEA:40972"/>
    </physiologicalReaction>
</comment>
<comment type="catalytic activity">
    <reaction evidence="37">
        <text>1,3-dihexadecanoyl-2-(9Z-octadecenoyl)glycerol + H2O = 1,3-dihexadecanoylglycerol + (9Z)-octadecenoate + H(+)</text>
        <dbReference type="Rhea" id="RHEA:40983"/>
        <dbReference type="ChEBI" id="CHEBI:15377"/>
        <dbReference type="ChEBI" id="CHEBI:15378"/>
        <dbReference type="ChEBI" id="CHEBI:30823"/>
        <dbReference type="ChEBI" id="CHEBI:75688"/>
        <dbReference type="ChEBI" id="CHEBI:77619"/>
    </reaction>
    <physiologicalReaction direction="left-to-right" evidence="37">
        <dbReference type="Rhea" id="RHEA:40984"/>
    </physiologicalReaction>
</comment>
<comment type="subcellular location">
    <subcellularLocation>
        <location evidence="1">Apical cell membrane</location>
        <topology evidence="1">Single-pass type I membrane protein</topology>
    </subcellularLocation>
</comment>
<evidence type="ECO:0000256" key="38">
    <source>
        <dbReference type="ARBA" id="ARBA00048872"/>
    </source>
</evidence>
<reference evidence="45" key="1">
    <citation type="submission" date="2022-11" db="UniProtKB">
        <authorList>
            <consortium name="WormBaseParasite"/>
        </authorList>
    </citation>
    <scope>IDENTIFICATION</scope>
</reference>
<dbReference type="GO" id="GO:0004623">
    <property type="term" value="F:phospholipase A2 activity"/>
    <property type="evidence" value="ECO:0007669"/>
    <property type="project" value="UniProtKB-EC"/>
</dbReference>
<evidence type="ECO:0000256" key="41">
    <source>
        <dbReference type="ARBA" id="ARBA00049372"/>
    </source>
</evidence>
<dbReference type="Pfam" id="PF00657">
    <property type="entry name" value="Lipase_GDSL"/>
    <property type="match status" value="1"/>
</dbReference>
<evidence type="ECO:0000256" key="25">
    <source>
        <dbReference type="ARBA" id="ARBA00048011"/>
    </source>
</evidence>
<organism evidence="44 45">
    <name type="scientific">Plectus sambesii</name>
    <dbReference type="NCBI Taxonomy" id="2011161"/>
    <lineage>
        <taxon>Eukaryota</taxon>
        <taxon>Metazoa</taxon>
        <taxon>Ecdysozoa</taxon>
        <taxon>Nematoda</taxon>
        <taxon>Chromadorea</taxon>
        <taxon>Plectida</taxon>
        <taxon>Plectina</taxon>
        <taxon>Plectoidea</taxon>
        <taxon>Plectidae</taxon>
        <taxon>Plectus</taxon>
    </lineage>
</organism>
<keyword evidence="4" id="KW-1003">Cell membrane</keyword>
<dbReference type="WBParaSite" id="PSAMB.scaffold7350size7795.g29952.t1">
    <property type="protein sequence ID" value="PSAMB.scaffold7350size7795.g29952.t1"/>
    <property type="gene ID" value="PSAMB.scaffold7350size7795.g29952"/>
</dbReference>